<keyword evidence="2" id="KW-1133">Transmembrane helix</keyword>
<organism evidence="3 4">
    <name type="scientific">Mycolicibacterium sarraceniae</name>
    <dbReference type="NCBI Taxonomy" id="1534348"/>
    <lineage>
        <taxon>Bacteria</taxon>
        <taxon>Bacillati</taxon>
        <taxon>Actinomycetota</taxon>
        <taxon>Actinomycetes</taxon>
        <taxon>Mycobacteriales</taxon>
        <taxon>Mycobacteriaceae</taxon>
        <taxon>Mycolicibacterium</taxon>
    </lineage>
</organism>
<proteinExistence type="predicted"/>
<dbReference type="KEGG" id="msar:MSAR_44570"/>
<evidence type="ECO:0000256" key="1">
    <source>
        <dbReference type="SAM" id="MobiDB-lite"/>
    </source>
</evidence>
<reference evidence="3 4" key="1">
    <citation type="journal article" date="2019" name="Emerg. Microbes Infect.">
        <title>Comprehensive subspecies identification of 175 nontuberculous mycobacteria species based on 7547 genomic profiles.</title>
        <authorList>
            <person name="Matsumoto Y."/>
            <person name="Kinjo T."/>
            <person name="Motooka D."/>
            <person name="Nabeya D."/>
            <person name="Jung N."/>
            <person name="Uechi K."/>
            <person name="Horii T."/>
            <person name="Iida T."/>
            <person name="Fujita J."/>
            <person name="Nakamura S."/>
        </authorList>
    </citation>
    <scope>NUCLEOTIDE SEQUENCE [LARGE SCALE GENOMIC DNA]</scope>
    <source>
        <strain evidence="3 4">JCM 30395</strain>
    </source>
</reference>
<name>A0A7I7SYE6_9MYCO</name>
<keyword evidence="4" id="KW-1185">Reference proteome</keyword>
<protein>
    <submittedName>
        <fullName evidence="3">Uncharacterized protein</fullName>
    </submittedName>
</protein>
<dbReference type="AlphaFoldDB" id="A0A7I7SYE6"/>
<evidence type="ECO:0000313" key="3">
    <source>
        <dbReference type="EMBL" id="BBY61321.1"/>
    </source>
</evidence>
<feature type="transmembrane region" description="Helical" evidence="2">
    <location>
        <begin position="82"/>
        <end position="101"/>
    </location>
</feature>
<evidence type="ECO:0000313" key="4">
    <source>
        <dbReference type="Proteomes" id="UP000466445"/>
    </source>
</evidence>
<keyword evidence="2" id="KW-0472">Membrane</keyword>
<accession>A0A7I7SYE6</accession>
<dbReference type="EMBL" id="AP022595">
    <property type="protein sequence ID" value="BBY61321.1"/>
    <property type="molecule type" value="Genomic_DNA"/>
</dbReference>
<sequence>MHQVSDKKLTITGNAQYAQWADVDPVSVDIASALKVLGLDTRFDADSSVAAGKKRSRAKTDMAASVMKWAFAGLMVTRSRELWLRFFNVVALVLAVVTFVWSPVTLWGVPLALFFPFTIAGGVAALWARKYQTTTGEVGPQPDCGEGIRQRGRSRAGAWAELPAA</sequence>
<feature type="region of interest" description="Disordered" evidence="1">
    <location>
        <begin position="138"/>
        <end position="165"/>
    </location>
</feature>
<gene>
    <name evidence="3" type="ORF">MSAR_44570</name>
</gene>
<evidence type="ECO:0000256" key="2">
    <source>
        <dbReference type="SAM" id="Phobius"/>
    </source>
</evidence>
<keyword evidence="2" id="KW-0812">Transmembrane</keyword>
<feature type="transmembrane region" description="Helical" evidence="2">
    <location>
        <begin position="107"/>
        <end position="128"/>
    </location>
</feature>
<dbReference type="Proteomes" id="UP000466445">
    <property type="component" value="Chromosome"/>
</dbReference>